<dbReference type="Pfam" id="PF18030">
    <property type="entry name" value="Rimk_N"/>
    <property type="match status" value="1"/>
</dbReference>
<dbReference type="STRING" id="1034943.BN59_00787"/>
<evidence type="ECO:0000256" key="9">
    <source>
        <dbReference type="ARBA" id="ARBA00023211"/>
    </source>
</evidence>
<keyword evidence="3 12" id="KW-0436">Ligase</keyword>
<dbReference type="Gene3D" id="3.30.470.20">
    <property type="entry name" value="ATP-grasp fold, B domain"/>
    <property type="match status" value="1"/>
</dbReference>
<dbReference type="GO" id="GO:0046872">
    <property type="term" value="F:metal ion binding"/>
    <property type="evidence" value="ECO:0007669"/>
    <property type="project" value="UniProtKB-KW"/>
</dbReference>
<keyword evidence="4" id="KW-0479">Metal-binding</keyword>
<keyword evidence="13" id="KW-1185">Reference proteome</keyword>
<dbReference type="OrthoDB" id="3865600at2"/>
<evidence type="ECO:0000256" key="2">
    <source>
        <dbReference type="ARBA" id="ARBA00001946"/>
    </source>
</evidence>
<evidence type="ECO:0000313" key="13">
    <source>
        <dbReference type="Proteomes" id="UP000044071"/>
    </source>
</evidence>
<reference evidence="12 13" key="1">
    <citation type="submission" date="2014-06" db="EMBL/GenBank/DDBJ databases">
        <authorList>
            <person name="Urmite Genomes Urmite Genomes"/>
        </authorList>
    </citation>
    <scope>NUCLEOTIDE SEQUENCE [LARGE SCALE GENOMIC DNA]</scope>
</reference>
<dbReference type="FunFam" id="3.30.470.20:FF:000058">
    <property type="entry name" value="Alpha-aminoadipate--LysW ligase LysX protein"/>
    <property type="match status" value="1"/>
</dbReference>
<evidence type="ECO:0000256" key="5">
    <source>
        <dbReference type="ARBA" id="ARBA00022741"/>
    </source>
</evidence>
<evidence type="ECO:0000256" key="7">
    <source>
        <dbReference type="ARBA" id="ARBA00022842"/>
    </source>
</evidence>
<evidence type="ECO:0000256" key="4">
    <source>
        <dbReference type="ARBA" id="ARBA00022723"/>
    </source>
</evidence>
<dbReference type="EMBL" id="CCSB01000001">
    <property type="protein sequence ID" value="CDZ76517.1"/>
    <property type="molecule type" value="Genomic_DNA"/>
</dbReference>
<feature type="domain" description="ATP-grasp" evidence="11">
    <location>
        <begin position="111"/>
        <end position="295"/>
    </location>
</feature>
<dbReference type="PANTHER" id="PTHR21621">
    <property type="entry name" value="RIBOSOMAL PROTEIN S6 MODIFICATION PROTEIN"/>
    <property type="match status" value="1"/>
</dbReference>
<dbReference type="SUPFAM" id="SSF56059">
    <property type="entry name" value="Glutathione synthetase ATP-binding domain-like"/>
    <property type="match status" value="1"/>
</dbReference>
<evidence type="ECO:0000259" key="11">
    <source>
        <dbReference type="PROSITE" id="PS50975"/>
    </source>
</evidence>
<name>A0A078KU61_9GAMM</name>
<dbReference type="GO" id="GO:0005737">
    <property type="term" value="C:cytoplasm"/>
    <property type="evidence" value="ECO:0007669"/>
    <property type="project" value="TreeGrafter"/>
</dbReference>
<dbReference type="InterPro" id="IPR041107">
    <property type="entry name" value="Rimk_N"/>
</dbReference>
<dbReference type="Pfam" id="PF08443">
    <property type="entry name" value="RimK"/>
    <property type="match status" value="1"/>
</dbReference>
<dbReference type="PANTHER" id="PTHR21621:SF2">
    <property type="entry name" value="COENZYME GAMMA-F420-2:ALPHA-L-GLUTAMATE LIGASE"/>
    <property type="match status" value="1"/>
</dbReference>
<evidence type="ECO:0000256" key="8">
    <source>
        <dbReference type="ARBA" id="ARBA00022917"/>
    </source>
</evidence>
<keyword evidence="6 10" id="KW-0067">ATP-binding</keyword>
<evidence type="ECO:0000256" key="3">
    <source>
        <dbReference type="ARBA" id="ARBA00022598"/>
    </source>
</evidence>
<keyword evidence="8" id="KW-0648">Protein biosynthesis</keyword>
<dbReference type="InterPro" id="IPR011761">
    <property type="entry name" value="ATP-grasp"/>
</dbReference>
<dbReference type="InterPro" id="IPR004666">
    <property type="entry name" value="Rp_bS6_RimK/Lys_biosynth_LsyX"/>
</dbReference>
<dbReference type="PROSITE" id="PS50975">
    <property type="entry name" value="ATP_GRASP"/>
    <property type="match status" value="1"/>
</dbReference>
<dbReference type="Gene3D" id="3.30.1490.20">
    <property type="entry name" value="ATP-grasp fold, A domain"/>
    <property type="match status" value="1"/>
</dbReference>
<keyword evidence="7" id="KW-0460">Magnesium</keyword>
<proteinExistence type="predicted"/>
<dbReference type="eggNOG" id="COG0189">
    <property type="taxonomic scope" value="Bacteria"/>
</dbReference>
<keyword evidence="9" id="KW-0464">Manganese</keyword>
<keyword evidence="5 10" id="KW-0547">Nucleotide-binding</keyword>
<dbReference type="GO" id="GO:0006412">
    <property type="term" value="P:translation"/>
    <property type="evidence" value="ECO:0007669"/>
    <property type="project" value="UniProtKB-KW"/>
</dbReference>
<comment type="cofactor">
    <cofactor evidence="2">
        <name>Mg(2+)</name>
        <dbReference type="ChEBI" id="CHEBI:18420"/>
    </cofactor>
</comment>
<evidence type="ECO:0000256" key="6">
    <source>
        <dbReference type="ARBA" id="ARBA00022840"/>
    </source>
</evidence>
<dbReference type="Proteomes" id="UP000044071">
    <property type="component" value="Unassembled WGS sequence"/>
</dbReference>
<gene>
    <name evidence="12" type="primary">lysX_1</name>
    <name evidence="12" type="ORF">BN59_00787</name>
</gene>
<evidence type="ECO:0000313" key="12">
    <source>
        <dbReference type="EMBL" id="CDZ76517.1"/>
    </source>
</evidence>
<evidence type="ECO:0000256" key="1">
    <source>
        <dbReference type="ARBA" id="ARBA00001936"/>
    </source>
</evidence>
<dbReference type="GO" id="GO:0043774">
    <property type="term" value="F:coenzyme F420-2 alpha-glutamyl ligase activity"/>
    <property type="evidence" value="ECO:0007669"/>
    <property type="project" value="TreeGrafter"/>
</dbReference>
<dbReference type="GO" id="GO:0005524">
    <property type="term" value="F:ATP binding"/>
    <property type="evidence" value="ECO:0007669"/>
    <property type="project" value="UniProtKB-UniRule"/>
</dbReference>
<protein>
    <submittedName>
        <fullName evidence="12">Alpha-aminoadipate--LysW ligase LysX</fullName>
    </submittedName>
</protein>
<evidence type="ECO:0000256" key="10">
    <source>
        <dbReference type="PROSITE-ProRule" id="PRU00409"/>
    </source>
</evidence>
<comment type="cofactor">
    <cofactor evidence="1">
        <name>Mn(2+)</name>
        <dbReference type="ChEBI" id="CHEBI:29035"/>
    </cofactor>
</comment>
<accession>A0A078KU61</accession>
<dbReference type="NCBIfam" id="TIGR00768">
    <property type="entry name" value="rimK_fam"/>
    <property type="match status" value="1"/>
</dbReference>
<sequence>MKGWILYKRNKQELTEADHGVNRFLAVAESLDISLEVYRPEEFELVISRDDKKSILLHDKRVALPDFLLPRLGAETSYFALAIIRQLEKLGVHTYNRSTSVEIVKDKMLLSQMLAQSDLPAPKTMLVKFPVSVAVVEREIGFPLVIKNISGARGVGIHLCESAQNFRDLMELIASHSASSNQMILQEFIANSYGRDLRVLVLGGKVIGCMQRTAKDSFKANYSLGGEVSPYVLTPEIESLAIKCADLFNLEIAGIDLLFDAQGFKVCEANSSTGFKGMERATGKNIALQILEYVKDSVIAKRIS</sequence>
<dbReference type="InterPro" id="IPR013815">
    <property type="entry name" value="ATP_grasp_subdomain_1"/>
</dbReference>
<dbReference type="RefSeq" id="WP_043873036.1">
    <property type="nucleotide sequence ID" value="NZ_CCVW01000001.1"/>
</dbReference>
<organism evidence="12 13">
    <name type="scientific">Legionella massiliensis</name>
    <dbReference type="NCBI Taxonomy" id="1034943"/>
    <lineage>
        <taxon>Bacteria</taxon>
        <taxon>Pseudomonadati</taxon>
        <taxon>Pseudomonadota</taxon>
        <taxon>Gammaproteobacteria</taxon>
        <taxon>Legionellales</taxon>
        <taxon>Legionellaceae</taxon>
        <taxon>Legionella</taxon>
    </lineage>
</organism>
<dbReference type="Gene3D" id="3.40.50.20">
    <property type="match status" value="1"/>
</dbReference>
<dbReference type="AlphaFoldDB" id="A0A078KU61"/>
<dbReference type="InterPro" id="IPR013651">
    <property type="entry name" value="ATP-grasp_RimK-type"/>
</dbReference>